<sequence>MAIWLSVIPFTVNFLATFIGLWAVEALGRTKALTFSYLGIAVALWVLAGAFLPVYLDPPKTSKSLEFNVSGPCTAFADCWQCTRESDCAYCGIKTDDDKVKDGSCLPKGEKDEVELFSSVGRCAANPGTENFVGGEDLIYAHGYCPSHYAWLAVVGLILFVLAFAPG</sequence>
<feature type="non-terminal residue" evidence="7">
    <location>
        <position position="167"/>
    </location>
</feature>
<evidence type="ECO:0000256" key="6">
    <source>
        <dbReference type="SAM" id="Phobius"/>
    </source>
</evidence>
<dbReference type="EMBL" id="RQTK01000556">
    <property type="protein sequence ID" value="RUS77738.1"/>
    <property type="molecule type" value="Genomic_DNA"/>
</dbReference>
<keyword evidence="5 6" id="KW-0472">Membrane</keyword>
<reference evidence="7 8" key="1">
    <citation type="submission" date="2019-01" db="EMBL/GenBank/DDBJ databases">
        <title>A draft genome assembly of the solar-powered sea slug Elysia chlorotica.</title>
        <authorList>
            <person name="Cai H."/>
            <person name="Li Q."/>
            <person name="Fang X."/>
            <person name="Li J."/>
            <person name="Curtis N.E."/>
            <person name="Altenburger A."/>
            <person name="Shibata T."/>
            <person name="Feng M."/>
            <person name="Maeda T."/>
            <person name="Schwartz J.A."/>
            <person name="Shigenobu S."/>
            <person name="Lundholm N."/>
            <person name="Nishiyama T."/>
            <person name="Yang H."/>
            <person name="Hasebe M."/>
            <person name="Li S."/>
            <person name="Pierce S.K."/>
            <person name="Wang J."/>
        </authorList>
    </citation>
    <scope>NUCLEOTIDE SEQUENCE [LARGE SCALE GENOMIC DNA]</scope>
    <source>
        <strain evidence="7">EC2010</strain>
        <tissue evidence="7">Whole organism of an adult</tissue>
    </source>
</reference>
<comment type="caution">
    <text evidence="7">The sequence shown here is derived from an EMBL/GenBank/DDBJ whole genome shotgun (WGS) entry which is preliminary data.</text>
</comment>
<evidence type="ECO:0000256" key="2">
    <source>
        <dbReference type="ARBA" id="ARBA00022448"/>
    </source>
</evidence>
<proteinExistence type="predicted"/>
<dbReference type="PANTHER" id="PTHR48020:SF12">
    <property type="entry name" value="PROTON MYO-INOSITOL COTRANSPORTER"/>
    <property type="match status" value="1"/>
</dbReference>
<name>A0A3S1HEK7_ELYCH</name>
<dbReference type="OrthoDB" id="6339427at2759"/>
<dbReference type="InterPro" id="IPR036259">
    <property type="entry name" value="MFS_trans_sf"/>
</dbReference>
<keyword evidence="4 6" id="KW-1133">Transmembrane helix</keyword>
<evidence type="ECO:0000256" key="1">
    <source>
        <dbReference type="ARBA" id="ARBA00004370"/>
    </source>
</evidence>
<dbReference type="InterPro" id="IPR050814">
    <property type="entry name" value="Myo-inositol_Transporter"/>
</dbReference>
<evidence type="ECO:0000256" key="4">
    <source>
        <dbReference type="ARBA" id="ARBA00022989"/>
    </source>
</evidence>
<gene>
    <name evidence="7" type="ORF">EGW08_014497</name>
</gene>
<feature type="transmembrane region" description="Helical" evidence="6">
    <location>
        <begin position="148"/>
        <end position="165"/>
    </location>
</feature>
<feature type="transmembrane region" description="Helical" evidence="6">
    <location>
        <begin position="6"/>
        <end position="24"/>
    </location>
</feature>
<dbReference type="Gene3D" id="1.20.1250.20">
    <property type="entry name" value="MFS general substrate transporter like domains"/>
    <property type="match status" value="1"/>
</dbReference>
<feature type="transmembrane region" description="Helical" evidence="6">
    <location>
        <begin position="36"/>
        <end position="56"/>
    </location>
</feature>
<protein>
    <recommendedName>
        <fullName evidence="9">Major facilitator superfamily (MFS) profile domain-containing protein</fullName>
    </recommendedName>
</protein>
<dbReference type="PANTHER" id="PTHR48020">
    <property type="entry name" value="PROTON MYO-INOSITOL COTRANSPORTER"/>
    <property type="match status" value="1"/>
</dbReference>
<comment type="subcellular location">
    <subcellularLocation>
        <location evidence="1">Membrane</location>
    </subcellularLocation>
</comment>
<evidence type="ECO:0000313" key="8">
    <source>
        <dbReference type="Proteomes" id="UP000271974"/>
    </source>
</evidence>
<keyword evidence="3 6" id="KW-0812">Transmembrane</keyword>
<keyword evidence="2" id="KW-0813">Transport</keyword>
<dbReference type="GO" id="GO:0005366">
    <property type="term" value="F:myo-inositol:proton symporter activity"/>
    <property type="evidence" value="ECO:0007669"/>
    <property type="project" value="TreeGrafter"/>
</dbReference>
<dbReference type="InterPro" id="IPR005828">
    <property type="entry name" value="MFS_sugar_transport-like"/>
</dbReference>
<dbReference type="Proteomes" id="UP000271974">
    <property type="component" value="Unassembled WGS sequence"/>
</dbReference>
<evidence type="ECO:0000256" key="5">
    <source>
        <dbReference type="ARBA" id="ARBA00023136"/>
    </source>
</evidence>
<evidence type="ECO:0000313" key="7">
    <source>
        <dbReference type="EMBL" id="RUS77738.1"/>
    </source>
</evidence>
<dbReference type="Pfam" id="PF00083">
    <property type="entry name" value="Sugar_tr"/>
    <property type="match status" value="1"/>
</dbReference>
<dbReference type="GO" id="GO:0016324">
    <property type="term" value="C:apical plasma membrane"/>
    <property type="evidence" value="ECO:0007669"/>
    <property type="project" value="TreeGrafter"/>
</dbReference>
<dbReference type="AlphaFoldDB" id="A0A3S1HEK7"/>
<evidence type="ECO:0000256" key="3">
    <source>
        <dbReference type="ARBA" id="ARBA00022692"/>
    </source>
</evidence>
<evidence type="ECO:0008006" key="9">
    <source>
        <dbReference type="Google" id="ProtNLM"/>
    </source>
</evidence>
<organism evidence="7 8">
    <name type="scientific">Elysia chlorotica</name>
    <name type="common">Eastern emerald elysia</name>
    <name type="synonym">Sea slug</name>
    <dbReference type="NCBI Taxonomy" id="188477"/>
    <lineage>
        <taxon>Eukaryota</taxon>
        <taxon>Metazoa</taxon>
        <taxon>Spiralia</taxon>
        <taxon>Lophotrochozoa</taxon>
        <taxon>Mollusca</taxon>
        <taxon>Gastropoda</taxon>
        <taxon>Heterobranchia</taxon>
        <taxon>Euthyneura</taxon>
        <taxon>Panpulmonata</taxon>
        <taxon>Sacoglossa</taxon>
        <taxon>Placobranchoidea</taxon>
        <taxon>Plakobranchidae</taxon>
        <taxon>Elysia</taxon>
    </lineage>
</organism>
<keyword evidence="8" id="KW-1185">Reference proteome</keyword>
<dbReference type="STRING" id="188477.A0A3S1HEK7"/>
<accession>A0A3S1HEK7</accession>